<feature type="domain" description="U3 small nucleolar RNA-associated protein 20 C-terminal" evidence="3">
    <location>
        <begin position="2198"/>
        <end position="2539"/>
    </location>
</feature>
<dbReference type="PANTHER" id="PTHR17695">
    <property type="entry name" value="SMALL SUBUNIT PROCESSOME COMPONENT 20 HOMOLOG"/>
    <property type="match status" value="1"/>
</dbReference>
<feature type="domain" description="U3 small nucleolar RNA-associated protein 20 N-terminal" evidence="1">
    <location>
        <begin position="822"/>
        <end position="1429"/>
    </location>
</feature>
<proteinExistence type="predicted"/>
<dbReference type="Proteomes" id="UP000053447">
    <property type="component" value="Unassembled WGS sequence"/>
</dbReference>
<keyword evidence="5" id="KW-1185">Reference proteome</keyword>
<dbReference type="InterPro" id="IPR011989">
    <property type="entry name" value="ARM-like"/>
</dbReference>
<dbReference type="InterPro" id="IPR011430">
    <property type="entry name" value="UTP20_N"/>
</dbReference>
<dbReference type="eggNOG" id="KOG1823">
    <property type="taxonomic scope" value="Eukaryota"/>
</dbReference>
<protein>
    <submittedName>
        <fullName evidence="4">Uncharacterized protein</fullName>
    </submittedName>
</protein>
<dbReference type="Pfam" id="PF23099">
    <property type="entry name" value="UTP20_C"/>
    <property type="match status" value="1"/>
</dbReference>
<dbReference type="VEuPathDB" id="FungiDB:T551_02938"/>
<name>A0A0W4ZHX9_PNEJ7</name>
<evidence type="ECO:0000313" key="5">
    <source>
        <dbReference type="Proteomes" id="UP000053447"/>
    </source>
</evidence>
<evidence type="ECO:0000259" key="2">
    <source>
        <dbReference type="Pfam" id="PF20416"/>
    </source>
</evidence>
<dbReference type="InterPro" id="IPR052575">
    <property type="entry name" value="SSU_processome_comp_20"/>
</dbReference>
<feature type="domain" description="U3 small nucleolar RNA-associated protein 20" evidence="2">
    <location>
        <begin position="1649"/>
        <end position="1863"/>
    </location>
</feature>
<comment type="caution">
    <text evidence="4">The sequence shown here is derived from an EMBL/GenBank/DDBJ whole genome shotgun (WGS) entry which is preliminary data.</text>
</comment>
<dbReference type="SUPFAM" id="SSF48371">
    <property type="entry name" value="ARM repeat"/>
    <property type="match status" value="2"/>
</dbReference>
<dbReference type="OrthoDB" id="360653at2759"/>
<dbReference type="RefSeq" id="XP_018228742.1">
    <property type="nucleotide sequence ID" value="XM_018375201.1"/>
</dbReference>
<evidence type="ECO:0000313" key="4">
    <source>
        <dbReference type="EMBL" id="KTW27971.1"/>
    </source>
</evidence>
<dbReference type="GO" id="GO:0030686">
    <property type="term" value="C:90S preribosome"/>
    <property type="evidence" value="ECO:0007669"/>
    <property type="project" value="TreeGrafter"/>
</dbReference>
<dbReference type="GO" id="GO:0032040">
    <property type="term" value="C:small-subunit processome"/>
    <property type="evidence" value="ECO:0007669"/>
    <property type="project" value="TreeGrafter"/>
</dbReference>
<organism evidence="4 5">
    <name type="scientific">Pneumocystis jirovecii (strain RU7)</name>
    <name type="common">Human pneumocystis pneumonia agent</name>
    <dbReference type="NCBI Taxonomy" id="1408657"/>
    <lineage>
        <taxon>Eukaryota</taxon>
        <taxon>Fungi</taxon>
        <taxon>Dikarya</taxon>
        <taxon>Ascomycota</taxon>
        <taxon>Taphrinomycotina</taxon>
        <taxon>Pneumocystomycetes</taxon>
        <taxon>Pneumocystaceae</taxon>
        <taxon>Pneumocystis</taxon>
    </lineage>
</organism>
<dbReference type="Gene3D" id="1.25.10.10">
    <property type="entry name" value="Leucine-rich Repeat Variant"/>
    <property type="match status" value="2"/>
</dbReference>
<dbReference type="EMBL" id="LFWA01000013">
    <property type="protein sequence ID" value="KTW27971.1"/>
    <property type="molecule type" value="Genomic_DNA"/>
</dbReference>
<dbReference type="InterPro" id="IPR046523">
    <property type="entry name" value="UTP20_dom"/>
</dbReference>
<dbReference type="GeneID" id="28941456"/>
<evidence type="ECO:0000259" key="3">
    <source>
        <dbReference type="Pfam" id="PF23099"/>
    </source>
</evidence>
<sequence length="2552" mass="297742">MKKKNKKYTFKSFAENLNDLHINISNKINYYIEDTGSSHFNNSLEKWRELNLSPDFISFFNEVCIFSESLPQILYHKQKIFSIIMKYISKNNTLSLEPLLSFLVSFSRDLKEEFSPFIIETFKILESLLNREDINAIKWIFTSIAYLFKYLSKIIIDNFKEIFEILSKLLGKDTKKKYIVRYTAEVISFLFKRIDDTQKIMLIKLFKEDLKNSFSNLYLQGISLVISESCKNIKKTLNSNATKTITHLIKIWEEDCQKEILYLILKNTIISLINHTNEVTFFPVIELLLVSLEKSKFHSLKGYYHLLLICISAQNGKRVKDWKIVVNYISSNFLVQSRYSPIMIKLLTNLLCLSDLNIAIINNKKIIEHVMLSDVHICKMFFELMSTTSAERFNTFLLIYFHNFISKIWKTHHDIAIHLLLSVSDSKVLINSSENSYISEKKKFKFSSNHCIIQNILEYFSKVIDETSFGISIENKISLWKRLKLLSCIDFNSKIINKILYKLIIKYLAFESDSNIEPLIQILLTELSSTKCSGLEDNDIINLFNHISESSGRFSKNISFLQGVFAIFEEILTRPLEFSDTNIEILLSDITSNLLIAGSQRRFYAIKVLTLLYKFKSGIECKVLKSCNVIVETSFNVNSLRTISIHIRKISINFLKAQAISQKIAIIFLIGLMTVNFSPVLKDCSSVLATLYNKNYNFIWEYIFDWIKLGNIKKVVPKLNKSYEKRNENDSIFQCFKTDINLSFQLEQNDDEKILSGWKELCNKDNLDLSNGSAEYRTHALKILLEIPSLAEEHSKDLVPIFLTIFSQDRNIEDFCSSNSEWSYIDKLNLITIFSKFQNPKSIFNSENVYSTLLFLLTQGDIKIQNLALNSILSWKFPEVLNYENNLRNLLSTLKFRNELTDLMQETCLHSNFKNQKLIPIILRILYGRMISRSNSSSKKHSLSTKRDVILSFVSVLPLDFFRIFLNIMLEPFNKIDCIDKSNSNAYKLKNVLEHVNQKKQIGFCTVLKEVLKHVGSNIMLYLSDILNVHFYCWNNSESIIKSFYDKKEINNNENITLKYAKAIRYKCYHNLNRMFSFGFSHEWMPYMTLLFAEFINPKVKYLHIDSLQEPSGLLKIFSTWSENINTLHFLYDYNKEIILEITKCLSLPSIKENVVLFIVDFYKKVIVNANEFDKTSKNNKHYSAKEILILRNISTILNTLCNLIMDVQRKWSKNIYHPLFNLLLLISPLVSEPSQIEILLETNIFTISKLSKFIPEDIKNYILEIIQNLLPLSHKIHTDHSFFCNIFKTLTPLFGVLENKNSRTILSNLMNIFSKINPQLEDVSNLIIDLNSFSSKLDQPDFDRVLSAFTIINSSKWEEFDITSWTPLIYNMIYFIQNQEEFSIRVNASYTMKRFIERFNDISITERESYLKLLSSILKALKKEMKSNRDLVRHEYLGILAHIAKFCSSWDPVIDLQVLLIDDEEANFFNNILHIQQHRRIRALRRLCIASSQGKINKNNISEIFLPLVESLCFCSSKQYHNLVPEAIKSIGILCTNIHWNQYYNLFKRYIIKLKSTQDTSKIMIRIIDSAADALFHTYKFSLIDSEDIKINNSIKTSLEKDLKVELDSSNLSFYLKTSITNDIQVKDIIYSEFIPPLIQILHKMDTSTIISRIPIALTITKLLRCLNHESLMPHLSLVLSEICKILQNRSQSHRDIAREVLSNIIALLGPQYLLYILVQLKSTLKRGYQLHVLGFTVHTLLYRLQKNAVIGSINNCIDIIVEILINDIFGKVGIEKDSEEYITSMKEIKTNKSYDSFEILSSIIDLEHFCLLLKPIFKLLHEELTLEILKNIDIVFRRVSLGIFKNSLCYTRNGLRLCYNLFQEGIKNFKTKNDKKVDTKKTFIVELSSYKKEKKNNFSNNACKIIKFSLDLLKGILLKDKTLISPENLIPFIPIIGDSVLSGNEEIHISALNVFSIFLKLNIEHVNSSLNVFVNQAFSFIKLSTSTNTELCQTSLKFLISVLKSHRNVEIKKEWLVYIIAKIKLDIEEPDRQNIVFSMIKAIMSRKLIFTELYDLVDSIAAIMITNQSKVTRDMARRIYYQFLLDYPQGKNRLKKQMDFLIKNLEYEHASGRQSVIETLNLIVTDFDDSVIKDFLEPFFIALMMVIVNDRDIQSWNMSSILLQKIFKRSDSSVLKFITESFKTWLNQVEESCLRIAAIQGYGFLFQVFGKTKHEEIHYFLEKTRKILDENINSYNSENCELIYQIMHTMLKLTSLVPEIIMSAEQSTLWNFFINLLACENSKICFIAAEIIGKSFSFCKVIPKKLPLISPYGLLYTQNNLSTISNTILHKFYKPDLNKELSLQFSKNLFFIAKCYYLTNSEISEYENLYMYPKVEKLVKFKETNMEYPTCLEWLIFRLCIILKNEKNINHESIIISKYQIMKLIRALVNFLPAKILEKFANLIIIPLYKYTDNKVAMTDTQKSLKCITEEILKELHSKIGTTLYIQIFNNIRQNSFKIREKRKLKRSILAISDPRELARKKIKLNIKKIKLRKKKRNYIPFNPINALKE</sequence>
<dbReference type="Pfam" id="PF20416">
    <property type="entry name" value="UTP20"/>
    <property type="match status" value="1"/>
</dbReference>
<reference evidence="5" key="1">
    <citation type="journal article" date="2016" name="Nat. Commun.">
        <title>Genome analysis of three Pneumocystis species reveals adaptation mechanisms to life exclusively in mammalian hosts.</title>
        <authorList>
            <person name="Ma L."/>
            <person name="Chen Z."/>
            <person name="Huang D.W."/>
            <person name="Kutty G."/>
            <person name="Ishihara M."/>
            <person name="Wang H."/>
            <person name="Abouelleil A."/>
            <person name="Bishop L."/>
            <person name="Davey E."/>
            <person name="Deng R."/>
            <person name="Deng X."/>
            <person name="Fan L."/>
            <person name="Fantoni G."/>
            <person name="Fitzgerald M."/>
            <person name="Gogineni E."/>
            <person name="Goldberg J.M."/>
            <person name="Handley G."/>
            <person name="Hu X."/>
            <person name="Huber C."/>
            <person name="Jiao X."/>
            <person name="Jones K."/>
            <person name="Levin J.Z."/>
            <person name="Liu Y."/>
            <person name="Macdonald P."/>
            <person name="Melnikov A."/>
            <person name="Raley C."/>
            <person name="Sassi M."/>
            <person name="Sherman B.T."/>
            <person name="Song X."/>
            <person name="Sykes S."/>
            <person name="Tran B."/>
            <person name="Walsh L."/>
            <person name="Xia Y."/>
            <person name="Yang J."/>
            <person name="Young S."/>
            <person name="Zeng Q."/>
            <person name="Zheng X."/>
            <person name="Stephens R."/>
            <person name="Nusbaum C."/>
            <person name="Birren B.W."/>
            <person name="Azadi P."/>
            <person name="Lempicki R.A."/>
            <person name="Cuomo C.A."/>
            <person name="Kovacs J.A."/>
        </authorList>
    </citation>
    <scope>NUCLEOTIDE SEQUENCE [LARGE SCALE GENOMIC DNA]</scope>
    <source>
        <strain evidence="5">RU7</strain>
    </source>
</reference>
<dbReference type="PANTHER" id="PTHR17695:SF11">
    <property type="entry name" value="SMALL SUBUNIT PROCESSOME COMPONENT 20 HOMOLOG"/>
    <property type="match status" value="1"/>
</dbReference>
<dbReference type="InterPro" id="IPR016024">
    <property type="entry name" value="ARM-type_fold"/>
</dbReference>
<accession>A0A0W4ZHX9</accession>
<dbReference type="STRING" id="1408657.A0A0W4ZHX9"/>
<dbReference type="InterPro" id="IPR057525">
    <property type="entry name" value="UTP20_C"/>
</dbReference>
<gene>
    <name evidence="4" type="ORF">T551_02938</name>
</gene>
<evidence type="ECO:0000259" key="1">
    <source>
        <dbReference type="Pfam" id="PF07539"/>
    </source>
</evidence>
<dbReference type="Pfam" id="PF07539">
    <property type="entry name" value="UTP20_N"/>
    <property type="match status" value="1"/>
</dbReference>